<feature type="compositionally biased region" description="Acidic residues" evidence="2">
    <location>
        <begin position="372"/>
        <end position="384"/>
    </location>
</feature>
<dbReference type="EMBL" id="JAYWIO010000008">
    <property type="protein sequence ID" value="KAK7244957.1"/>
    <property type="molecule type" value="Genomic_DNA"/>
</dbReference>
<dbReference type="SUPFAM" id="SSF54928">
    <property type="entry name" value="RNA-binding domain, RBD"/>
    <property type="match status" value="1"/>
</dbReference>
<dbReference type="GO" id="GO:0003723">
    <property type="term" value="F:RNA binding"/>
    <property type="evidence" value="ECO:0007669"/>
    <property type="project" value="UniProtKB-UniRule"/>
</dbReference>
<dbReference type="PROSITE" id="PS50102">
    <property type="entry name" value="RRM"/>
    <property type="match status" value="1"/>
</dbReference>
<name>A0AAN9E870_CROPI</name>
<dbReference type="InterPro" id="IPR000504">
    <property type="entry name" value="RRM_dom"/>
</dbReference>
<keyword evidence="1" id="KW-0694">RNA-binding</keyword>
<feature type="compositionally biased region" description="Polar residues" evidence="2">
    <location>
        <begin position="605"/>
        <end position="617"/>
    </location>
</feature>
<feature type="region of interest" description="Disordered" evidence="2">
    <location>
        <begin position="442"/>
        <end position="526"/>
    </location>
</feature>
<accession>A0AAN9E870</accession>
<feature type="region of interest" description="Disordered" evidence="2">
    <location>
        <begin position="580"/>
        <end position="697"/>
    </location>
</feature>
<proteinExistence type="predicted"/>
<dbReference type="InterPro" id="IPR035979">
    <property type="entry name" value="RBD_domain_sf"/>
</dbReference>
<evidence type="ECO:0000313" key="4">
    <source>
        <dbReference type="EMBL" id="KAK7244957.1"/>
    </source>
</evidence>
<dbReference type="Proteomes" id="UP001372338">
    <property type="component" value="Unassembled WGS sequence"/>
</dbReference>
<comment type="caution">
    <text evidence="4">The sequence shown here is derived from an EMBL/GenBank/DDBJ whole genome shotgun (WGS) entry which is preliminary data.</text>
</comment>
<keyword evidence="5" id="KW-1185">Reference proteome</keyword>
<feature type="compositionally biased region" description="Basic and acidic residues" evidence="2">
    <location>
        <begin position="15"/>
        <end position="30"/>
    </location>
</feature>
<dbReference type="SMART" id="SM00360">
    <property type="entry name" value="RRM"/>
    <property type="match status" value="1"/>
</dbReference>
<feature type="region of interest" description="Disordered" evidence="2">
    <location>
        <begin position="366"/>
        <end position="406"/>
    </location>
</feature>
<evidence type="ECO:0000256" key="1">
    <source>
        <dbReference type="PROSITE-ProRule" id="PRU00176"/>
    </source>
</evidence>
<dbReference type="PANTHER" id="PTHR34427:SF5">
    <property type="entry name" value="DUF4283 DOMAIN-CONTAINING PROTEIN"/>
    <property type="match status" value="1"/>
</dbReference>
<reference evidence="4 5" key="1">
    <citation type="submission" date="2024-01" db="EMBL/GenBank/DDBJ databases">
        <title>The genomes of 5 underutilized Papilionoideae crops provide insights into root nodulation and disease resistanc.</title>
        <authorList>
            <person name="Yuan L."/>
        </authorList>
    </citation>
    <scope>NUCLEOTIDE SEQUENCE [LARGE SCALE GENOMIC DNA]</scope>
    <source>
        <strain evidence="4">ZHUSHIDOU_FW_LH</strain>
        <tissue evidence="4">Leaf</tissue>
    </source>
</reference>
<dbReference type="Pfam" id="PF00076">
    <property type="entry name" value="RRM_1"/>
    <property type="match status" value="1"/>
</dbReference>
<dbReference type="AlphaFoldDB" id="A0AAN9E870"/>
<feature type="compositionally biased region" description="Basic residues" evidence="2">
    <location>
        <begin position="580"/>
        <end position="595"/>
    </location>
</feature>
<evidence type="ECO:0000259" key="3">
    <source>
        <dbReference type="PROSITE" id="PS50102"/>
    </source>
</evidence>
<organism evidence="4 5">
    <name type="scientific">Crotalaria pallida</name>
    <name type="common">Smooth rattlebox</name>
    <name type="synonym">Crotalaria striata</name>
    <dbReference type="NCBI Taxonomy" id="3830"/>
    <lineage>
        <taxon>Eukaryota</taxon>
        <taxon>Viridiplantae</taxon>
        <taxon>Streptophyta</taxon>
        <taxon>Embryophyta</taxon>
        <taxon>Tracheophyta</taxon>
        <taxon>Spermatophyta</taxon>
        <taxon>Magnoliopsida</taxon>
        <taxon>eudicotyledons</taxon>
        <taxon>Gunneridae</taxon>
        <taxon>Pentapetalae</taxon>
        <taxon>rosids</taxon>
        <taxon>fabids</taxon>
        <taxon>Fabales</taxon>
        <taxon>Fabaceae</taxon>
        <taxon>Papilionoideae</taxon>
        <taxon>50 kb inversion clade</taxon>
        <taxon>genistoids sensu lato</taxon>
        <taxon>core genistoids</taxon>
        <taxon>Crotalarieae</taxon>
        <taxon>Crotalaria</taxon>
    </lineage>
</organism>
<dbReference type="CDD" id="cd00590">
    <property type="entry name" value="RRM_SF"/>
    <property type="match status" value="1"/>
</dbReference>
<dbReference type="InterPro" id="IPR012677">
    <property type="entry name" value="Nucleotide-bd_a/b_plait_sf"/>
</dbReference>
<feature type="domain" description="RRM" evidence="3">
    <location>
        <begin position="44"/>
        <end position="121"/>
    </location>
</feature>
<dbReference type="Gene3D" id="3.30.70.330">
    <property type="match status" value="1"/>
</dbReference>
<feature type="compositionally biased region" description="Polar residues" evidence="2">
    <location>
        <begin position="460"/>
        <end position="470"/>
    </location>
</feature>
<evidence type="ECO:0000313" key="5">
    <source>
        <dbReference type="Proteomes" id="UP001372338"/>
    </source>
</evidence>
<feature type="region of interest" description="Disordered" evidence="2">
    <location>
        <begin position="1"/>
        <end position="33"/>
    </location>
</feature>
<evidence type="ECO:0000256" key="2">
    <source>
        <dbReference type="SAM" id="MobiDB-lite"/>
    </source>
</evidence>
<protein>
    <recommendedName>
        <fullName evidence="3">RRM domain-containing protein</fullName>
    </recommendedName>
</protein>
<dbReference type="PANTHER" id="PTHR34427">
    <property type="entry name" value="DUF4283 DOMAIN PROTEIN"/>
    <property type="match status" value="1"/>
</dbReference>
<sequence length="768" mass="86714">MRERTERTGPSGILERNRDEGREPPKDHQAQPRRVFQARQQNTITFFFTNFPEEYNVSDMWKCFSRIGKLGEVFIPSKLDKFRKRFGFVRFSDQNHLPTLEEKLRNFWIGSYRLFINKPRFERVQKGEDLAKGYQNKRLEPPRVPQTVPIWDRSHLQGDWRKPLINKGKTVVLEGTQEPKTIVLECQDGDMEKAKECFVGKLVKRSDAAGFQDILYKEGFYSIKCTPMGGSWVLLQGEDKLEIPELLEKEKDWIAAWFSEVLRWHPSFRVKERLTWVTCFGVPLHVWNEIALVQIFNTVGSCLKLDLATQKRKRLDVARGLISTDSKSIIDKAVKVNVGGIMYEVTFLEERMGGVPFTEEESCAAEGVSVNSDDEVQSSEDSDEGWDHHAEGTEVPESWEEEEDVDRVSESLILGVGAAPVTFDVRKLDVIQHTNKLFKEQKELTDGSTEQAAEKEDQCFSASGPSARVTQNRKKKKRPLAVTRRSEPGLPLLDAGNVALDSEGKVSNSGQHDGDIGSAGVIGPQPNNQRLKDVLKGGSKGLVSDHSKLKYNVGPKWNPSLGQKRTGVVILEKKRRGLIGRGLGQRHRGGSRGKKFMVAEDSLDSVGNKSSTPGSTTKCEEKEQKRKEKRCLASRIKSKEGTSKRAKLPRLQPFPPTRRRRLSTEISGKSLAKPPDSLQTNANPKPDFPHQQDDSISNSIEDSHIKSCCRLHFRSGESVPQRLWSTTKQLGITFDGDDRYMERLIEEMETRDAVNKSTAVDHQSGTGA</sequence>
<gene>
    <name evidence="4" type="ORF">RIF29_39786</name>
</gene>